<feature type="domain" description="DUF58" evidence="1">
    <location>
        <begin position="47"/>
        <end position="254"/>
    </location>
</feature>
<dbReference type="EMBL" id="CP042467">
    <property type="protein sequence ID" value="QED30255.1"/>
    <property type="molecule type" value="Genomic_DNA"/>
</dbReference>
<dbReference type="SUPFAM" id="SSF53300">
    <property type="entry name" value="vWA-like"/>
    <property type="match status" value="1"/>
</dbReference>
<evidence type="ECO:0000313" key="2">
    <source>
        <dbReference type="EMBL" id="QED30255.1"/>
    </source>
</evidence>
<dbReference type="KEGG" id="bbae:FRD01_00150"/>
<organism evidence="2 3">
    <name type="scientific">Microvenator marinus</name>
    <dbReference type="NCBI Taxonomy" id="2600177"/>
    <lineage>
        <taxon>Bacteria</taxon>
        <taxon>Deltaproteobacteria</taxon>
        <taxon>Bradymonadales</taxon>
        <taxon>Microvenatoraceae</taxon>
        <taxon>Microvenator</taxon>
    </lineage>
</organism>
<name>A0A5B8XX84_9DELT</name>
<dbReference type="AlphaFoldDB" id="A0A5B8XX84"/>
<dbReference type="CDD" id="cd00198">
    <property type="entry name" value="vWFA"/>
    <property type="match status" value="1"/>
</dbReference>
<sequence>MGDQEKFDEEFLKRLEYLYIMSKKIVAGANWAERKTRIVGSGLEFADFRNYSAGDDLRNIDWKLFARTEKLFLKLYEEEEDLFIYFLVDTSRSMFIGNPTKFSYVRRVVAALSYIGLSNFDRVSIIPFSDALTGRLPPARGKGQIFKVFEFLNGVEAAKATNLKDAFKTFVAQNKRRGIVVVLSDFYDPSGFEEGLNMLRYHKFEPMVVHVFDQRELDPNILGDVQLVDCESGAVTDVTVTPALKKAYAKAFEAMSESLQEYCTKRQILYFRAPIQLPYDELIMGVFRAGGFLK</sequence>
<accession>A0A5B8XX84</accession>
<proteinExistence type="predicted"/>
<keyword evidence="3" id="KW-1185">Reference proteome</keyword>
<reference evidence="2 3" key="1">
    <citation type="submission" date="2019-08" db="EMBL/GenBank/DDBJ databases">
        <authorList>
            <person name="Liang Q."/>
        </authorList>
    </citation>
    <scope>NUCLEOTIDE SEQUENCE [LARGE SCALE GENOMIC DNA]</scope>
    <source>
        <strain evidence="2 3">V1718</strain>
    </source>
</reference>
<dbReference type="Gene3D" id="3.40.50.410">
    <property type="entry name" value="von Willebrand factor, type A domain"/>
    <property type="match status" value="1"/>
</dbReference>
<dbReference type="InterPro" id="IPR002881">
    <property type="entry name" value="DUF58"/>
</dbReference>
<dbReference type="InterPro" id="IPR036465">
    <property type="entry name" value="vWFA_dom_sf"/>
</dbReference>
<protein>
    <submittedName>
        <fullName evidence="2">DUF58 domain-containing protein</fullName>
    </submittedName>
</protein>
<gene>
    <name evidence="2" type="ORF">FRD01_00150</name>
</gene>
<dbReference type="PANTHER" id="PTHR33608">
    <property type="entry name" value="BLL2464 PROTEIN"/>
    <property type="match status" value="1"/>
</dbReference>
<evidence type="ECO:0000313" key="3">
    <source>
        <dbReference type="Proteomes" id="UP000321595"/>
    </source>
</evidence>
<evidence type="ECO:0000259" key="1">
    <source>
        <dbReference type="Pfam" id="PF01882"/>
    </source>
</evidence>
<dbReference type="Pfam" id="PF01882">
    <property type="entry name" value="DUF58"/>
    <property type="match status" value="1"/>
</dbReference>
<dbReference type="PANTHER" id="PTHR33608:SF7">
    <property type="entry name" value="DUF58 DOMAIN-CONTAINING PROTEIN"/>
    <property type="match status" value="1"/>
</dbReference>
<dbReference type="Proteomes" id="UP000321595">
    <property type="component" value="Chromosome"/>
</dbReference>
<dbReference type="OrthoDB" id="9776116at2"/>